<dbReference type="AlphaFoldDB" id="A0A1J1HVK3"/>
<reference evidence="1 2" key="1">
    <citation type="submission" date="2015-04" db="EMBL/GenBank/DDBJ databases">
        <authorList>
            <person name="Syromyatnikov M.Y."/>
            <person name="Popov V.N."/>
        </authorList>
    </citation>
    <scope>NUCLEOTIDE SEQUENCE [LARGE SCALE GENOMIC DNA]</scope>
</reference>
<proteinExistence type="predicted"/>
<evidence type="ECO:0000313" key="1">
    <source>
        <dbReference type="EMBL" id="CRK91388.1"/>
    </source>
</evidence>
<sequence length="68" mass="7929">MQPEEKYLHYDALSISRYVQCFRKTITINIFSSSACYGQSITSKRLLSKRKNWNIDELCVAQLQLIAL</sequence>
<gene>
    <name evidence="1" type="ORF">CLUMA_CG005061</name>
</gene>
<dbReference type="Proteomes" id="UP000183832">
    <property type="component" value="Unassembled WGS sequence"/>
</dbReference>
<dbReference type="EMBL" id="CVRI01000020">
    <property type="protein sequence ID" value="CRK91388.1"/>
    <property type="molecule type" value="Genomic_DNA"/>
</dbReference>
<keyword evidence="2" id="KW-1185">Reference proteome</keyword>
<name>A0A1J1HVK3_9DIPT</name>
<evidence type="ECO:0000313" key="2">
    <source>
        <dbReference type="Proteomes" id="UP000183832"/>
    </source>
</evidence>
<protein>
    <submittedName>
        <fullName evidence="1">CLUMA_CG005061, isoform A</fullName>
    </submittedName>
</protein>
<organism evidence="1 2">
    <name type="scientific">Clunio marinus</name>
    <dbReference type="NCBI Taxonomy" id="568069"/>
    <lineage>
        <taxon>Eukaryota</taxon>
        <taxon>Metazoa</taxon>
        <taxon>Ecdysozoa</taxon>
        <taxon>Arthropoda</taxon>
        <taxon>Hexapoda</taxon>
        <taxon>Insecta</taxon>
        <taxon>Pterygota</taxon>
        <taxon>Neoptera</taxon>
        <taxon>Endopterygota</taxon>
        <taxon>Diptera</taxon>
        <taxon>Nematocera</taxon>
        <taxon>Chironomoidea</taxon>
        <taxon>Chironomidae</taxon>
        <taxon>Clunio</taxon>
    </lineage>
</organism>
<accession>A0A1J1HVK3</accession>